<dbReference type="EMBL" id="CAKXAJ010025074">
    <property type="protein sequence ID" value="CAH2234634.1"/>
    <property type="molecule type" value="Genomic_DNA"/>
</dbReference>
<sequence>MGGAHSLEKGWTFGFGTPTPMLCWNDSPALVSAALVDTQRGGQTTLNAPLDPSGTKPLKLESPTDDLYEEFDVYRLI</sequence>
<proteinExistence type="predicted"/>
<feature type="region of interest" description="Disordered" evidence="1">
    <location>
        <begin position="42"/>
        <end position="62"/>
    </location>
</feature>
<evidence type="ECO:0000313" key="3">
    <source>
        <dbReference type="Proteomes" id="UP000838756"/>
    </source>
</evidence>
<keyword evidence="3" id="KW-1185">Reference proteome</keyword>
<reference evidence="2" key="1">
    <citation type="submission" date="2022-03" db="EMBL/GenBank/DDBJ databases">
        <authorList>
            <person name="Lindestad O."/>
        </authorList>
    </citation>
    <scope>NUCLEOTIDE SEQUENCE</scope>
</reference>
<dbReference type="AlphaFoldDB" id="A0A8S4RD10"/>
<evidence type="ECO:0000313" key="2">
    <source>
        <dbReference type="EMBL" id="CAH2234634.1"/>
    </source>
</evidence>
<dbReference type="OrthoDB" id="7466345at2759"/>
<gene>
    <name evidence="2" type="primary">jg15229</name>
    <name evidence="2" type="ORF">PAEG_LOCUS12399</name>
</gene>
<evidence type="ECO:0000256" key="1">
    <source>
        <dbReference type="SAM" id="MobiDB-lite"/>
    </source>
</evidence>
<dbReference type="Proteomes" id="UP000838756">
    <property type="component" value="Unassembled WGS sequence"/>
</dbReference>
<accession>A0A8S4RD10</accession>
<protein>
    <submittedName>
        <fullName evidence="2">Jg15229 protein</fullName>
    </submittedName>
</protein>
<comment type="caution">
    <text evidence="2">The sequence shown here is derived from an EMBL/GenBank/DDBJ whole genome shotgun (WGS) entry which is preliminary data.</text>
</comment>
<name>A0A8S4RD10_9NEOP</name>
<organism evidence="2 3">
    <name type="scientific">Pararge aegeria aegeria</name>
    <dbReference type="NCBI Taxonomy" id="348720"/>
    <lineage>
        <taxon>Eukaryota</taxon>
        <taxon>Metazoa</taxon>
        <taxon>Ecdysozoa</taxon>
        <taxon>Arthropoda</taxon>
        <taxon>Hexapoda</taxon>
        <taxon>Insecta</taxon>
        <taxon>Pterygota</taxon>
        <taxon>Neoptera</taxon>
        <taxon>Endopterygota</taxon>
        <taxon>Lepidoptera</taxon>
        <taxon>Glossata</taxon>
        <taxon>Ditrysia</taxon>
        <taxon>Papilionoidea</taxon>
        <taxon>Nymphalidae</taxon>
        <taxon>Satyrinae</taxon>
        <taxon>Satyrini</taxon>
        <taxon>Parargina</taxon>
        <taxon>Pararge</taxon>
    </lineage>
</organism>